<comment type="caution">
    <text evidence="1">The sequence shown here is derived from an EMBL/GenBank/DDBJ whole genome shotgun (WGS) entry which is preliminary data.</text>
</comment>
<dbReference type="OrthoDB" id="2444243at2759"/>
<gene>
    <name evidence="1" type="ORF">KI688_003075</name>
</gene>
<protein>
    <submittedName>
        <fullName evidence="1">Uncharacterized protein</fullName>
    </submittedName>
</protein>
<proteinExistence type="predicted"/>
<dbReference type="AlphaFoldDB" id="A0A9P7XP11"/>
<dbReference type="Proteomes" id="UP000707451">
    <property type="component" value="Unassembled WGS sequence"/>
</dbReference>
<sequence length="134" mass="14963">MQPSTRVFRVAELAWIIASQLDKEALTCLMLTSRGMHETIKPWFYRNLGTYSNKTPKGLNINLCDSPDGLRALSRNIHFVRTWETDLFSLVFISRATAAIKQYLNYDSNGSTNSGNGSDMGLGAFPAPLLLFLT</sequence>
<keyword evidence="2" id="KW-1185">Reference proteome</keyword>
<name>A0A9P7XP11_9FUNG</name>
<dbReference type="EMBL" id="JAHRHY010000013">
    <property type="protein sequence ID" value="KAG9064815.1"/>
    <property type="molecule type" value="Genomic_DNA"/>
</dbReference>
<reference evidence="1" key="1">
    <citation type="submission" date="2021-06" db="EMBL/GenBank/DDBJ databases">
        <title>Genome Sequence of Mortierella hyaline Strain SCG-10, a Cold-Adapted, Nitrate-Reducing Fungus Isolated from Soil in Minnesota, USA.</title>
        <authorList>
            <person name="Aldossari N."/>
        </authorList>
    </citation>
    <scope>NUCLEOTIDE SEQUENCE</scope>
    <source>
        <strain evidence="1">SCG-10</strain>
    </source>
</reference>
<evidence type="ECO:0000313" key="2">
    <source>
        <dbReference type="Proteomes" id="UP000707451"/>
    </source>
</evidence>
<accession>A0A9P7XP11</accession>
<organism evidence="1 2">
    <name type="scientific">Linnemannia hyalina</name>
    <dbReference type="NCBI Taxonomy" id="64524"/>
    <lineage>
        <taxon>Eukaryota</taxon>
        <taxon>Fungi</taxon>
        <taxon>Fungi incertae sedis</taxon>
        <taxon>Mucoromycota</taxon>
        <taxon>Mortierellomycotina</taxon>
        <taxon>Mortierellomycetes</taxon>
        <taxon>Mortierellales</taxon>
        <taxon>Mortierellaceae</taxon>
        <taxon>Linnemannia</taxon>
    </lineage>
</organism>
<evidence type="ECO:0000313" key="1">
    <source>
        <dbReference type="EMBL" id="KAG9064815.1"/>
    </source>
</evidence>